<dbReference type="Proteomes" id="UP000184315">
    <property type="component" value="Unassembled WGS sequence"/>
</dbReference>
<gene>
    <name evidence="1" type="ORF">PL9214650383</name>
</gene>
<organism evidence="1 2">
    <name type="scientific">Planktothrix tepida PCC 9214</name>
    <dbReference type="NCBI Taxonomy" id="671072"/>
    <lineage>
        <taxon>Bacteria</taxon>
        <taxon>Bacillati</taxon>
        <taxon>Cyanobacteriota</taxon>
        <taxon>Cyanophyceae</taxon>
        <taxon>Oscillatoriophycideae</taxon>
        <taxon>Oscillatoriales</taxon>
        <taxon>Microcoleaceae</taxon>
        <taxon>Planktothrix</taxon>
    </lineage>
</organism>
<accession>A0A1J1LQT8</accession>
<dbReference type="STRING" id="671072.PL9214650383"/>
<sequence length="66" mass="7410">MFQVLTISNLVAIGKLDLLQKIYGKMIIRKAVYKEIINGGYFVRGSTEIKNLLTSNVSSLVNNHLQ</sequence>
<evidence type="ECO:0000313" key="1">
    <source>
        <dbReference type="EMBL" id="CUR34944.1"/>
    </source>
</evidence>
<reference evidence="2" key="1">
    <citation type="submission" date="2015-10" db="EMBL/GenBank/DDBJ databases">
        <authorList>
            <person name="Regsiter A."/>
            <person name="william w."/>
        </authorList>
    </citation>
    <scope>NUCLEOTIDE SEQUENCE [LARGE SCALE GENOMIC DNA]</scope>
</reference>
<evidence type="ECO:0000313" key="2">
    <source>
        <dbReference type="Proteomes" id="UP000184315"/>
    </source>
</evidence>
<dbReference type="Pfam" id="PF11848">
    <property type="entry name" value="DUF3368"/>
    <property type="match status" value="1"/>
</dbReference>
<dbReference type="InterPro" id="IPR021799">
    <property type="entry name" value="PIN-like_prokaryotic"/>
</dbReference>
<protein>
    <submittedName>
        <fullName evidence="1">Uncharacterized protein</fullName>
    </submittedName>
</protein>
<proteinExistence type="predicted"/>
<keyword evidence="2" id="KW-1185">Reference proteome</keyword>
<name>A0A1J1LQT8_9CYAN</name>
<dbReference type="EMBL" id="CZDF01000172">
    <property type="protein sequence ID" value="CUR34944.1"/>
    <property type="molecule type" value="Genomic_DNA"/>
</dbReference>
<dbReference type="AlphaFoldDB" id="A0A1J1LQT8"/>